<organism evidence="3 4">
    <name type="scientific">Cryptococcus amylolentus CBS 6039</name>
    <dbReference type="NCBI Taxonomy" id="1295533"/>
    <lineage>
        <taxon>Eukaryota</taxon>
        <taxon>Fungi</taxon>
        <taxon>Dikarya</taxon>
        <taxon>Basidiomycota</taxon>
        <taxon>Agaricomycotina</taxon>
        <taxon>Tremellomycetes</taxon>
        <taxon>Tremellales</taxon>
        <taxon>Cryptococcaceae</taxon>
        <taxon>Cryptococcus</taxon>
    </lineage>
</organism>
<feature type="region of interest" description="Disordered" evidence="2">
    <location>
        <begin position="228"/>
        <end position="247"/>
    </location>
</feature>
<accession>A0A1E3HE67</accession>
<evidence type="ECO:0000256" key="2">
    <source>
        <dbReference type="SAM" id="MobiDB-lite"/>
    </source>
</evidence>
<dbReference type="PANTHER" id="PTHR12475">
    <property type="match status" value="1"/>
</dbReference>
<sequence length="373" mass="40997">MDSSRARTLPHLPGALAAGVSSIVQRLTTTSNTPLLPFIPKSVKVVLLLLLIANSGSWPFVWHVRVWWFGVKAYYLAWHKGRARYLSDWKKANDQSGGVKGLRVRHKRTAGIDDCDYNLHLSNSCYAKNSDSLKMDFCIQALSPVFTPGAHMALGATHYNFFKEIPIGMEYTMEAYTLGWDEKWLFFACEFVIYPKNKKSKGSAAKDEAIAQASSVISSATPQIVPTISDTSTPLPSGAATPANPSALSNRCEDLKKAWVARRQAEPREDGGVLCCLSISEYCLKMGRVTIPPRIALWLALQSPDKAQQDRAKAIVLGKDGGKAFLRGGWKEEPNAETLGLDIGLEDGEVFEDSWVRKGAEAMEKVLEGVSAF</sequence>
<dbReference type="PANTHER" id="PTHR12475:SF4">
    <property type="entry name" value="PROTEIN THEM6"/>
    <property type="match status" value="1"/>
</dbReference>
<proteinExistence type="inferred from homology"/>
<dbReference type="RefSeq" id="XP_018990226.1">
    <property type="nucleotide sequence ID" value="XM_019141419.1"/>
</dbReference>
<dbReference type="EMBL" id="AWGJ01000011">
    <property type="protein sequence ID" value="ODN74445.1"/>
    <property type="molecule type" value="Genomic_DNA"/>
</dbReference>
<evidence type="ECO:0000256" key="1">
    <source>
        <dbReference type="ARBA" id="ARBA00038476"/>
    </source>
</evidence>
<evidence type="ECO:0000313" key="3">
    <source>
        <dbReference type="EMBL" id="ODN74445.1"/>
    </source>
</evidence>
<dbReference type="AlphaFoldDB" id="A0A1E3HE67"/>
<keyword evidence="4" id="KW-1185">Reference proteome</keyword>
<evidence type="ECO:0000313" key="4">
    <source>
        <dbReference type="Proteomes" id="UP000094065"/>
    </source>
</evidence>
<dbReference type="SUPFAM" id="SSF54637">
    <property type="entry name" value="Thioesterase/thiol ester dehydrase-isomerase"/>
    <property type="match status" value="1"/>
</dbReference>
<dbReference type="GeneID" id="30158147"/>
<protein>
    <recommendedName>
        <fullName evidence="5">Thioesterase domain-containing protein</fullName>
    </recommendedName>
</protein>
<dbReference type="Proteomes" id="UP000094065">
    <property type="component" value="Unassembled WGS sequence"/>
</dbReference>
<comment type="similarity">
    <text evidence="1">Belongs to the lcsJ thioesterase family.</text>
</comment>
<dbReference type="InterPro" id="IPR029069">
    <property type="entry name" value="HotDog_dom_sf"/>
</dbReference>
<dbReference type="Pfam" id="PF13279">
    <property type="entry name" value="4HBT_2"/>
    <property type="match status" value="1"/>
</dbReference>
<evidence type="ECO:0008006" key="5">
    <source>
        <dbReference type="Google" id="ProtNLM"/>
    </source>
</evidence>
<dbReference type="OrthoDB" id="265761at2759"/>
<reference evidence="3 4" key="1">
    <citation type="submission" date="2016-06" db="EMBL/GenBank/DDBJ databases">
        <title>Evolution of pathogenesis and genome organization in the Tremellales.</title>
        <authorList>
            <person name="Cuomo C."/>
            <person name="Litvintseva A."/>
            <person name="Heitman J."/>
            <person name="Chen Y."/>
            <person name="Sun S."/>
            <person name="Springer D."/>
            <person name="Dromer F."/>
            <person name="Young S."/>
            <person name="Zeng Q."/>
            <person name="Chapman S."/>
            <person name="Gujja S."/>
            <person name="Saif S."/>
            <person name="Birren B."/>
        </authorList>
    </citation>
    <scope>NUCLEOTIDE SEQUENCE [LARGE SCALE GENOMIC DNA]</scope>
    <source>
        <strain evidence="3 4">CBS 6039</strain>
    </source>
</reference>
<name>A0A1E3HE67_9TREE</name>
<gene>
    <name evidence="3" type="ORF">L202_06838</name>
</gene>
<dbReference type="InterPro" id="IPR051490">
    <property type="entry name" value="THEM6_lcsJ_thioesterase"/>
</dbReference>
<comment type="caution">
    <text evidence="3">The sequence shown here is derived from an EMBL/GenBank/DDBJ whole genome shotgun (WGS) entry which is preliminary data.</text>
</comment>